<sequence length="453" mass="50501">MTTLKKPSLKKLAVNGAIWTITGYAFSQCLRFGCNIILTRLPGIQPEFFGLMAVVNRLLMGLELFSDLGIGQSIIQNKHGEEEEFFNTAWTLQIIRGCAIWFICLIITYPAVRFYQEPRLLWLLPIMGLVSIILGFASPSQSLLNRRMELGKVIIFDLIVQVVSLSALVILAWQMKSLWAFAISGIISGIVRAIGSHFLIPGKKTKFAWNQDAVKELVSFGKWMFVATALMFLAEQADTLLLGKLLSFGVVGVYTIAATLANVPREAIKSLSFRVIFPTISNQVDLPRSELRSKIIRQRWKIVLGAAVVLAFLVSTGDLIIATLYDQRYTEARWMMPILSCGVWFSILFYTTSPALLALGKPLYAAQSNLLRFLMISLGMPLAFTLKGTLGVIIIIALSDLPLYIANLYGIWREGLFCFLQDVRATALFLGVLILFLSIRSFLGFGNPFIFIS</sequence>
<keyword evidence="5 7" id="KW-1133">Transmembrane helix</keyword>
<dbReference type="EMBL" id="NTFS01000015">
    <property type="protein sequence ID" value="PAX60287.1"/>
    <property type="molecule type" value="Genomic_DNA"/>
</dbReference>
<gene>
    <name evidence="8" type="ORF">CK510_02595</name>
</gene>
<feature type="transmembrane region" description="Helical" evidence="7">
    <location>
        <begin position="334"/>
        <end position="357"/>
    </location>
</feature>
<dbReference type="AlphaFoldDB" id="A0A2A2TPE6"/>
<feature type="transmembrane region" description="Helical" evidence="7">
    <location>
        <begin position="369"/>
        <end position="386"/>
    </location>
</feature>
<feature type="transmembrane region" description="Helical" evidence="7">
    <location>
        <begin position="94"/>
        <end position="114"/>
    </location>
</feature>
<keyword evidence="6 7" id="KW-0472">Membrane</keyword>
<name>A0A2A2TPE6_9CYAN</name>
<dbReference type="OrthoDB" id="9770347at2"/>
<dbReference type="GO" id="GO:0005886">
    <property type="term" value="C:plasma membrane"/>
    <property type="evidence" value="ECO:0007669"/>
    <property type="project" value="UniProtKB-SubCell"/>
</dbReference>
<evidence type="ECO:0000313" key="8">
    <source>
        <dbReference type="EMBL" id="PAX60287.1"/>
    </source>
</evidence>
<proteinExistence type="inferred from homology"/>
<evidence type="ECO:0000256" key="6">
    <source>
        <dbReference type="ARBA" id="ARBA00023136"/>
    </source>
</evidence>
<feature type="transmembrane region" description="Helical" evidence="7">
    <location>
        <begin position="179"/>
        <end position="201"/>
    </location>
</feature>
<feature type="transmembrane region" description="Helical" evidence="7">
    <location>
        <begin position="302"/>
        <end position="322"/>
    </location>
</feature>
<feature type="transmembrane region" description="Helical" evidence="7">
    <location>
        <begin position="150"/>
        <end position="173"/>
    </location>
</feature>
<reference evidence="8 9" key="1">
    <citation type="submission" date="2017-08" db="EMBL/GenBank/DDBJ databases">
        <title>Draft genome sequence of filamentous cyanobacterium Calothrix elsteri CCALA 953.</title>
        <authorList>
            <person name="Gagunashvili A.N."/>
            <person name="Elster J."/>
            <person name="Andresson O.S."/>
        </authorList>
    </citation>
    <scope>NUCLEOTIDE SEQUENCE [LARGE SCALE GENOMIC DNA]</scope>
    <source>
        <strain evidence="8 9">CCALA 953</strain>
    </source>
</reference>
<keyword evidence="3" id="KW-1003">Cell membrane</keyword>
<evidence type="ECO:0000256" key="2">
    <source>
        <dbReference type="ARBA" id="ARBA00007430"/>
    </source>
</evidence>
<keyword evidence="4 7" id="KW-0812">Transmembrane</keyword>
<comment type="subcellular location">
    <subcellularLocation>
        <location evidence="1">Cell membrane</location>
        <topology evidence="1">Multi-pass membrane protein</topology>
    </subcellularLocation>
</comment>
<keyword evidence="9" id="KW-1185">Reference proteome</keyword>
<dbReference type="Proteomes" id="UP000218238">
    <property type="component" value="Unassembled WGS sequence"/>
</dbReference>
<evidence type="ECO:0000256" key="5">
    <source>
        <dbReference type="ARBA" id="ARBA00022989"/>
    </source>
</evidence>
<feature type="transmembrane region" description="Helical" evidence="7">
    <location>
        <begin position="120"/>
        <end position="138"/>
    </location>
</feature>
<evidence type="ECO:0000313" key="9">
    <source>
        <dbReference type="Proteomes" id="UP000218238"/>
    </source>
</evidence>
<evidence type="ECO:0000256" key="4">
    <source>
        <dbReference type="ARBA" id="ARBA00022692"/>
    </source>
</evidence>
<evidence type="ECO:0000256" key="7">
    <source>
        <dbReference type="SAM" id="Phobius"/>
    </source>
</evidence>
<evidence type="ECO:0000256" key="1">
    <source>
        <dbReference type="ARBA" id="ARBA00004651"/>
    </source>
</evidence>
<feature type="transmembrane region" description="Helical" evidence="7">
    <location>
        <begin position="423"/>
        <end position="443"/>
    </location>
</feature>
<feature type="transmembrane region" description="Helical" evidence="7">
    <location>
        <begin position="213"/>
        <end position="233"/>
    </location>
</feature>
<dbReference type="PANTHER" id="PTHR30250">
    <property type="entry name" value="PST FAMILY PREDICTED COLANIC ACID TRANSPORTER"/>
    <property type="match status" value="1"/>
</dbReference>
<organism evidence="8 9">
    <name type="scientific">Brunnivagina elsteri CCALA 953</name>
    <dbReference type="NCBI Taxonomy" id="987040"/>
    <lineage>
        <taxon>Bacteria</taxon>
        <taxon>Bacillati</taxon>
        <taxon>Cyanobacteriota</taxon>
        <taxon>Cyanophyceae</taxon>
        <taxon>Nostocales</taxon>
        <taxon>Calotrichaceae</taxon>
        <taxon>Brunnivagina</taxon>
    </lineage>
</organism>
<evidence type="ECO:0000256" key="3">
    <source>
        <dbReference type="ARBA" id="ARBA00022475"/>
    </source>
</evidence>
<comment type="caution">
    <text evidence="8">The sequence shown here is derived from an EMBL/GenBank/DDBJ whole genome shotgun (WGS) entry which is preliminary data.</text>
</comment>
<feature type="transmembrane region" description="Helical" evidence="7">
    <location>
        <begin position="392"/>
        <end position="411"/>
    </location>
</feature>
<accession>A0A2A2TPE6</accession>
<dbReference type="Pfam" id="PF13440">
    <property type="entry name" value="Polysacc_synt_3"/>
    <property type="match status" value="1"/>
</dbReference>
<dbReference type="InterPro" id="IPR050833">
    <property type="entry name" value="Poly_Biosynth_Transport"/>
</dbReference>
<dbReference type="RefSeq" id="WP_095720202.1">
    <property type="nucleotide sequence ID" value="NZ_NTFS01000015.1"/>
</dbReference>
<protein>
    <submittedName>
        <fullName evidence="8">Polysaccharide biosynthesis protein</fullName>
    </submittedName>
</protein>
<feature type="transmembrane region" description="Helical" evidence="7">
    <location>
        <begin position="245"/>
        <end position="264"/>
    </location>
</feature>
<comment type="similarity">
    <text evidence="2">Belongs to the polysaccharide synthase family.</text>
</comment>
<dbReference type="PANTHER" id="PTHR30250:SF10">
    <property type="entry name" value="LIPOPOLYSACCHARIDE BIOSYNTHESIS PROTEIN WZXC"/>
    <property type="match status" value="1"/>
</dbReference>